<feature type="region of interest" description="Disordered" evidence="2">
    <location>
        <begin position="597"/>
        <end position="641"/>
    </location>
</feature>
<comment type="caution">
    <text evidence="3">The sequence shown here is derived from an EMBL/GenBank/DDBJ whole genome shotgun (WGS) entry which is preliminary data.</text>
</comment>
<dbReference type="SMART" id="SM00248">
    <property type="entry name" value="ANK"/>
    <property type="match status" value="3"/>
</dbReference>
<dbReference type="Gene3D" id="1.25.40.20">
    <property type="entry name" value="Ankyrin repeat-containing domain"/>
    <property type="match status" value="1"/>
</dbReference>
<evidence type="ECO:0000256" key="1">
    <source>
        <dbReference type="PROSITE-ProRule" id="PRU00023"/>
    </source>
</evidence>
<feature type="region of interest" description="Disordered" evidence="2">
    <location>
        <begin position="412"/>
        <end position="442"/>
    </location>
</feature>
<reference evidence="3" key="1">
    <citation type="submission" date="2023-07" db="EMBL/GenBank/DDBJ databases">
        <authorList>
            <person name="Stuckert A."/>
        </authorList>
    </citation>
    <scope>NUCLEOTIDE SEQUENCE</scope>
</reference>
<feature type="compositionally biased region" description="Basic and acidic residues" evidence="2">
    <location>
        <begin position="423"/>
        <end position="438"/>
    </location>
</feature>
<evidence type="ECO:0000313" key="3">
    <source>
        <dbReference type="EMBL" id="CAJ0959683.1"/>
    </source>
</evidence>
<dbReference type="InterPro" id="IPR034998">
    <property type="entry name" value="ANKLE1"/>
</dbReference>
<organism evidence="3 4">
    <name type="scientific">Ranitomeya imitator</name>
    <name type="common">mimic poison frog</name>
    <dbReference type="NCBI Taxonomy" id="111125"/>
    <lineage>
        <taxon>Eukaryota</taxon>
        <taxon>Metazoa</taxon>
        <taxon>Chordata</taxon>
        <taxon>Craniata</taxon>
        <taxon>Vertebrata</taxon>
        <taxon>Euteleostomi</taxon>
        <taxon>Amphibia</taxon>
        <taxon>Batrachia</taxon>
        <taxon>Anura</taxon>
        <taxon>Neobatrachia</taxon>
        <taxon>Hyloidea</taxon>
        <taxon>Dendrobatidae</taxon>
        <taxon>Dendrobatinae</taxon>
        <taxon>Ranitomeya</taxon>
    </lineage>
</organism>
<name>A0ABN9M9W9_9NEOB</name>
<dbReference type="Pfam" id="PF12796">
    <property type="entry name" value="Ank_2"/>
    <property type="match status" value="1"/>
</dbReference>
<dbReference type="Proteomes" id="UP001176940">
    <property type="component" value="Unassembled WGS sequence"/>
</dbReference>
<dbReference type="InterPro" id="IPR036770">
    <property type="entry name" value="Ankyrin_rpt-contain_sf"/>
</dbReference>
<accession>A0ABN9M9W9</accession>
<proteinExistence type="predicted"/>
<dbReference type="SUPFAM" id="SSF48403">
    <property type="entry name" value="Ankyrin repeat"/>
    <property type="match status" value="1"/>
</dbReference>
<dbReference type="PROSITE" id="PS50088">
    <property type="entry name" value="ANK_REPEAT"/>
    <property type="match status" value="1"/>
</dbReference>
<evidence type="ECO:0008006" key="5">
    <source>
        <dbReference type="Google" id="ProtNLM"/>
    </source>
</evidence>
<evidence type="ECO:0000313" key="4">
    <source>
        <dbReference type="Proteomes" id="UP001176940"/>
    </source>
</evidence>
<keyword evidence="4" id="KW-1185">Reference proteome</keyword>
<dbReference type="EMBL" id="CAUEEQ010048348">
    <property type="protein sequence ID" value="CAJ0959683.1"/>
    <property type="molecule type" value="Genomic_DNA"/>
</dbReference>
<sequence length="1189" mass="132352">MAALSGGTGDREVENLLKCGADPNFVLPNGIAAIHLASGKESECALRCLKLLLQHSGNPNVRSIDDLTPVHVASSWGCCKALIFLLQKGGDPFIQDQDGNTALDLALMENNRRCVVALQEYTERISDGYTGEMDGCHKNSTSLPDITEMSCITLLLGSTYENTPSSSTKISPLMSLPKTVTPGNMDYAVISSHLEMPGLCRKNDSNKELQIDDSTKIMQNKCEIKPTEAKEVVAFTKTSESSHCSEYFSTHGESVVTLENSSICKNINCDVSVKTQHLIDHDNSRAALGSHMYSTVPQDLASSRKLPLNPSTQDFQVFTKLDRLDEISLDHVNAYNKECIDDNEEDTLILHGNGSDFRNKHSECNTSIWDSGDRRWRPERILNSFHNSVNDTMNAQNLELVGMQKGVPSVENKELTDVSIPSERSRAPTEEGTEKTVRTSDMLQKTQSPTLTCVAPNYLEHGSHNLQTQLRNLLLSTKGCNSRQRSEVVSADTIPVNGETNSLQHGSLKQTDACSSSSSSEDTFIIEAHKYELHDKEDSELYNGLKEMLAAKHSPSTSNEDKSPFFTPRTKSRLHCYNFRHNISSLFEESVEMPKRGRRVRKPEDPLATFSHDLTPDEFLPRKSSHSPGVTDESTKTSDTSETLNIIDAKNSLERTSIKNIVQDDKENDSELQTTVDISNFLTDDLSSEAEVKSRELKQTAGNHCVEGGVLDSAWLTEDGESEISGVADQRNRDVIMTWEDKSLPASLVNQSFYHSTFIEDTAVNSSKVPRYSFSRLSSIVKVEESIAQLDLSTVEEVQEVPLSPGGRPVYVGQAEPVEYLYKDNDKGHVLIEKHMPSMDQSSTNLPGNSDNTIIYDWRNYKINTITMNKAPPSNSPNRVAVELYRLSNDEIASRLRGFGDEPVHVTSQNRKMCILLLDKRLKELTSNRPSGVYYGGQRMNFNPILQPAGLSIEYSAELSLALHTCNIPDCSKDEAALSQEFDKPDKTQKWREGVLKSSFNYLLLDPRIHPALLHTGLLHHLTGERDPAYCASSAATPLPLHFCRCTSAATLLIEDIRRQHFTLSRDYSHTPGSRGQGTAADSVRGDRWSFPSNSTALSHSGAHRLSAEMERKMYNLSKQLDVEEVTNMLLDDRDLTLNEDLGEESEIDSHDEVEECFLDSETEQDGDSGEDEEVGSYYIGKDKNMWEL</sequence>
<dbReference type="PANTHER" id="PTHR46427:SF1">
    <property type="entry name" value="ANKYRIN REPEAT AND LEM DOMAIN-CONTAINING PROTEIN 1"/>
    <property type="match status" value="1"/>
</dbReference>
<feature type="compositionally biased region" description="Acidic residues" evidence="2">
    <location>
        <begin position="1145"/>
        <end position="1175"/>
    </location>
</feature>
<feature type="region of interest" description="Disordered" evidence="2">
    <location>
        <begin position="1145"/>
        <end position="1189"/>
    </location>
</feature>
<dbReference type="PANTHER" id="PTHR46427">
    <property type="entry name" value="ANKYRIN REPEAT AND LEM DOMAIN-CONTAINING PROTEIN 1"/>
    <property type="match status" value="1"/>
</dbReference>
<gene>
    <name evidence="3" type="ORF">RIMI_LOCUS16944943</name>
</gene>
<keyword evidence="1" id="KW-0040">ANK repeat</keyword>
<dbReference type="InterPro" id="IPR002110">
    <property type="entry name" value="Ankyrin_rpt"/>
</dbReference>
<protein>
    <recommendedName>
        <fullName evidence="5">Ankyrin repeat and LEM domain-containing protein 1</fullName>
    </recommendedName>
</protein>
<evidence type="ECO:0000256" key="2">
    <source>
        <dbReference type="SAM" id="MobiDB-lite"/>
    </source>
</evidence>
<feature type="repeat" description="ANK" evidence="1">
    <location>
        <begin position="65"/>
        <end position="97"/>
    </location>
</feature>